<keyword evidence="3" id="KW-1185">Reference proteome</keyword>
<evidence type="ECO:0000313" key="2">
    <source>
        <dbReference type="EMBL" id="EMR01748.1"/>
    </source>
</evidence>
<keyword evidence="2" id="KW-0328">Glycosyltransferase</keyword>
<dbReference type="PANTHER" id="PTHR11608:SF0">
    <property type="entry name" value="BIFUNCTIONAL PROTEIN PYRR"/>
    <property type="match status" value="1"/>
</dbReference>
<comment type="caution">
    <text evidence="2">The sequence shown here is derived from an EMBL/GenBank/DDBJ whole genome shotgun (WGS) entry which is preliminary data.</text>
</comment>
<dbReference type="OrthoDB" id="9781675at2"/>
<proteinExistence type="predicted"/>
<dbReference type="RefSeq" id="WP_009196492.1">
    <property type="nucleotide sequence ID" value="NZ_AODQ01000092.1"/>
</dbReference>
<protein>
    <submittedName>
        <fullName evidence="2">Uracil phosphoribosyltransferase</fullName>
        <ecNumber evidence="2">2.4.2.9</ecNumber>
    </submittedName>
</protein>
<reference evidence="2 3" key="1">
    <citation type="journal article" date="2013" name="Genome Announc.">
        <title>Draft Genome Sequence of Cesiribacter andamanensis Strain AMV16T, Isolated from a Soil Sample from a Mud Volcano in the Andaman Islands, India.</title>
        <authorList>
            <person name="Shivaji S."/>
            <person name="Ara S."/>
            <person name="Begum Z."/>
            <person name="Srinivas T.N."/>
            <person name="Singh A."/>
            <person name="Kumar Pinnaka A."/>
        </authorList>
    </citation>
    <scope>NUCLEOTIDE SEQUENCE [LARGE SCALE GENOMIC DNA]</scope>
    <source>
        <strain evidence="2 3">AMV16</strain>
    </source>
</reference>
<dbReference type="PATRIC" id="fig|1279009.4.peg.3153"/>
<dbReference type="Pfam" id="PF14681">
    <property type="entry name" value="UPRTase"/>
    <property type="match status" value="1"/>
</dbReference>
<gene>
    <name evidence="2" type="primary">upp</name>
    <name evidence="2" type="ORF">ADICEAN_03107</name>
</gene>
<evidence type="ECO:0000259" key="1">
    <source>
        <dbReference type="Pfam" id="PF14681"/>
    </source>
</evidence>
<dbReference type="PANTHER" id="PTHR11608">
    <property type="entry name" value="BIFUNCTIONAL PROTEIN PYRR"/>
    <property type="match status" value="1"/>
</dbReference>
<keyword evidence="2" id="KW-0808">Transferase</keyword>
<dbReference type="eggNOG" id="COG0035">
    <property type="taxonomic scope" value="Bacteria"/>
</dbReference>
<dbReference type="InterPro" id="IPR029057">
    <property type="entry name" value="PRTase-like"/>
</dbReference>
<feature type="domain" description="Phosphoribosyltransferase" evidence="1">
    <location>
        <begin position="11"/>
        <end position="212"/>
    </location>
</feature>
<dbReference type="GO" id="GO:0004845">
    <property type="term" value="F:uracil phosphoribosyltransferase activity"/>
    <property type="evidence" value="ECO:0007669"/>
    <property type="project" value="UniProtKB-EC"/>
</dbReference>
<dbReference type="EC" id="2.4.2.9" evidence="2"/>
<dbReference type="STRING" id="1279009.ADICEAN_03107"/>
<dbReference type="CDD" id="cd06223">
    <property type="entry name" value="PRTases_typeI"/>
    <property type="match status" value="1"/>
</dbReference>
<dbReference type="Proteomes" id="UP000011910">
    <property type="component" value="Unassembled WGS sequence"/>
</dbReference>
<organism evidence="2 3">
    <name type="scientific">Cesiribacter andamanensis AMV16</name>
    <dbReference type="NCBI Taxonomy" id="1279009"/>
    <lineage>
        <taxon>Bacteria</taxon>
        <taxon>Pseudomonadati</taxon>
        <taxon>Bacteroidota</taxon>
        <taxon>Cytophagia</taxon>
        <taxon>Cytophagales</taxon>
        <taxon>Cesiribacteraceae</taxon>
        <taxon>Cesiribacter</taxon>
    </lineage>
</organism>
<accession>M7MZ87</accession>
<dbReference type="Gene3D" id="3.40.50.2020">
    <property type="match status" value="1"/>
</dbReference>
<dbReference type="InterPro" id="IPR050137">
    <property type="entry name" value="PyrR_bifunctional"/>
</dbReference>
<sequence>MFVLNEHVSIANQYLAELRDVAQQQDRLRFRLNLERLGELLAYEISKTFTYTPRAVKTPLAECQVQLPEQHPILVPILRAGLPFYQGFGRIFDRADTGFIGAYRAPYTSAEDLSIALTYQTTPSISGRTLIVIDPMLASGKSMVQALETLCEQEQPAHIHIAAVIAAPEGVAYLKENLALPYSLWVAAIDDRLNEHAYIVPGLGDAGDLSYGEKL</sequence>
<dbReference type="InterPro" id="IPR000836">
    <property type="entry name" value="PRTase_dom"/>
</dbReference>
<dbReference type="SUPFAM" id="SSF53271">
    <property type="entry name" value="PRTase-like"/>
    <property type="match status" value="1"/>
</dbReference>
<dbReference type="NCBIfam" id="NF001097">
    <property type="entry name" value="PRK00129.1"/>
    <property type="match status" value="1"/>
</dbReference>
<dbReference type="AlphaFoldDB" id="M7MZ87"/>
<name>M7MZ87_9BACT</name>
<dbReference type="EMBL" id="AODQ01000092">
    <property type="protein sequence ID" value="EMR01748.1"/>
    <property type="molecule type" value="Genomic_DNA"/>
</dbReference>
<evidence type="ECO:0000313" key="3">
    <source>
        <dbReference type="Proteomes" id="UP000011910"/>
    </source>
</evidence>